<evidence type="ECO:0000313" key="10">
    <source>
        <dbReference type="Proteomes" id="UP000546126"/>
    </source>
</evidence>
<accession>A0A7Y6INJ7</accession>
<name>A0A7Y6INJ7_9ACTN</name>
<dbReference type="InterPro" id="IPR000326">
    <property type="entry name" value="PAP2/HPO"/>
</dbReference>
<evidence type="ECO:0000256" key="4">
    <source>
        <dbReference type="ARBA" id="ARBA00022801"/>
    </source>
</evidence>
<evidence type="ECO:0000313" key="9">
    <source>
        <dbReference type="EMBL" id="NUW41226.1"/>
    </source>
</evidence>
<sequence length="231" mass="24288">MPDLIALPYPHRPPAERARRPDTARTARGRGCGGGRMWWTAEVRAQVHALDQAVFDAVADTRTPSLDRLFVGVSRSVDHSRLWLLTAAVVALGGGPRGRRAAGLGVLAVGLASAVTNAGLKPLAGRRRPIRSGRRAVLGARRVRRPVSASFPSGHTASAFAFASAMGETAPWTWLPLHAAAGAVGYARVHTGVHYPSDVAAGALIGALCGWTVRRVAARVPAGSCPRRRAP</sequence>
<comment type="subcellular location">
    <subcellularLocation>
        <location evidence="1">Cell membrane</location>
        <topology evidence="1">Multi-pass membrane protein</topology>
    </subcellularLocation>
</comment>
<comment type="caution">
    <text evidence="9">The sequence shown here is derived from an EMBL/GenBank/DDBJ whole genome shotgun (WGS) entry which is preliminary data.</text>
</comment>
<dbReference type="PANTHER" id="PTHR14969">
    <property type="entry name" value="SPHINGOSINE-1-PHOSPHATE PHOSPHOHYDROLASE"/>
    <property type="match status" value="1"/>
</dbReference>
<keyword evidence="5" id="KW-1133">Transmembrane helix</keyword>
<evidence type="ECO:0000256" key="1">
    <source>
        <dbReference type="ARBA" id="ARBA00004651"/>
    </source>
</evidence>
<feature type="region of interest" description="Disordered" evidence="7">
    <location>
        <begin position="9"/>
        <end position="31"/>
    </location>
</feature>
<feature type="domain" description="Phosphatidic acid phosphatase type 2/haloperoxidase" evidence="8">
    <location>
        <begin position="101"/>
        <end position="214"/>
    </location>
</feature>
<proteinExistence type="predicted"/>
<dbReference type="Pfam" id="PF01569">
    <property type="entry name" value="PAP2"/>
    <property type="match status" value="1"/>
</dbReference>
<evidence type="ECO:0000256" key="3">
    <source>
        <dbReference type="ARBA" id="ARBA00022692"/>
    </source>
</evidence>
<keyword evidence="3" id="KW-0812">Transmembrane</keyword>
<dbReference type="SMART" id="SM00014">
    <property type="entry name" value="acidPPc"/>
    <property type="match status" value="1"/>
</dbReference>
<dbReference type="AlphaFoldDB" id="A0A7Y6INJ7"/>
<dbReference type="PANTHER" id="PTHR14969:SF62">
    <property type="entry name" value="DECAPRENYLPHOSPHORYL-5-PHOSPHORIBOSE PHOSPHATASE RV3807C-RELATED"/>
    <property type="match status" value="1"/>
</dbReference>
<evidence type="ECO:0000259" key="8">
    <source>
        <dbReference type="SMART" id="SM00014"/>
    </source>
</evidence>
<evidence type="ECO:0000256" key="6">
    <source>
        <dbReference type="ARBA" id="ARBA00023136"/>
    </source>
</evidence>
<keyword evidence="6" id="KW-0472">Membrane</keyword>
<dbReference type="GO" id="GO:0016787">
    <property type="term" value="F:hydrolase activity"/>
    <property type="evidence" value="ECO:0007669"/>
    <property type="project" value="UniProtKB-KW"/>
</dbReference>
<dbReference type="GO" id="GO:0005886">
    <property type="term" value="C:plasma membrane"/>
    <property type="evidence" value="ECO:0007669"/>
    <property type="project" value="UniProtKB-SubCell"/>
</dbReference>
<keyword evidence="2" id="KW-1003">Cell membrane</keyword>
<feature type="compositionally biased region" description="Basic and acidic residues" evidence="7">
    <location>
        <begin position="13"/>
        <end position="25"/>
    </location>
</feature>
<dbReference type="EMBL" id="JABWGO010000002">
    <property type="protein sequence ID" value="NUW41226.1"/>
    <property type="molecule type" value="Genomic_DNA"/>
</dbReference>
<dbReference type="InterPro" id="IPR036938">
    <property type="entry name" value="PAP2/HPO_sf"/>
</dbReference>
<keyword evidence="4" id="KW-0378">Hydrolase</keyword>
<gene>
    <name evidence="9" type="ORF">HT134_13900</name>
</gene>
<dbReference type="SUPFAM" id="SSF48317">
    <property type="entry name" value="Acid phosphatase/Vanadium-dependent haloperoxidase"/>
    <property type="match status" value="1"/>
</dbReference>
<dbReference type="Proteomes" id="UP000546126">
    <property type="component" value="Unassembled WGS sequence"/>
</dbReference>
<reference evidence="9 10" key="1">
    <citation type="submission" date="2020-06" db="EMBL/GenBank/DDBJ databases">
        <authorList>
            <person name="Chanama M."/>
        </authorList>
    </citation>
    <scope>NUCLEOTIDE SEQUENCE [LARGE SCALE GENOMIC DNA]</scope>
    <source>
        <strain evidence="9 10">TBRC6557</strain>
    </source>
</reference>
<evidence type="ECO:0000256" key="2">
    <source>
        <dbReference type="ARBA" id="ARBA00022475"/>
    </source>
</evidence>
<dbReference type="RefSeq" id="WP_175600756.1">
    <property type="nucleotide sequence ID" value="NZ_JABWGO010000002.1"/>
</dbReference>
<keyword evidence="10" id="KW-1185">Reference proteome</keyword>
<dbReference type="Gene3D" id="1.20.144.10">
    <property type="entry name" value="Phosphatidic acid phosphatase type 2/haloperoxidase"/>
    <property type="match status" value="1"/>
</dbReference>
<organism evidence="9 10">
    <name type="scientific">Nonomuraea rhodomycinica</name>
    <dbReference type="NCBI Taxonomy" id="1712872"/>
    <lineage>
        <taxon>Bacteria</taxon>
        <taxon>Bacillati</taxon>
        <taxon>Actinomycetota</taxon>
        <taxon>Actinomycetes</taxon>
        <taxon>Streptosporangiales</taxon>
        <taxon>Streptosporangiaceae</taxon>
        <taxon>Nonomuraea</taxon>
    </lineage>
</organism>
<protein>
    <submittedName>
        <fullName evidence="9">Phosphatase PAP2 family protein</fullName>
    </submittedName>
</protein>
<evidence type="ECO:0000256" key="5">
    <source>
        <dbReference type="ARBA" id="ARBA00022989"/>
    </source>
</evidence>
<evidence type="ECO:0000256" key="7">
    <source>
        <dbReference type="SAM" id="MobiDB-lite"/>
    </source>
</evidence>